<evidence type="ECO:0000256" key="5">
    <source>
        <dbReference type="SAM" id="MobiDB-lite"/>
    </source>
</evidence>
<organism evidence="7 8">
    <name type="scientific">Capronia epimyces CBS 606.96</name>
    <dbReference type="NCBI Taxonomy" id="1182542"/>
    <lineage>
        <taxon>Eukaryota</taxon>
        <taxon>Fungi</taxon>
        <taxon>Dikarya</taxon>
        <taxon>Ascomycota</taxon>
        <taxon>Pezizomycotina</taxon>
        <taxon>Eurotiomycetes</taxon>
        <taxon>Chaetothyriomycetidae</taxon>
        <taxon>Chaetothyriales</taxon>
        <taxon>Herpotrichiellaceae</taxon>
        <taxon>Capronia</taxon>
    </lineage>
</organism>
<comment type="caution">
    <text evidence="7">The sequence shown here is derived from an EMBL/GenBank/DDBJ whole genome shotgun (WGS) entry which is preliminary data.</text>
</comment>
<evidence type="ECO:0000313" key="8">
    <source>
        <dbReference type="Proteomes" id="UP000019478"/>
    </source>
</evidence>
<evidence type="ECO:0008006" key="9">
    <source>
        <dbReference type="Google" id="ProtNLM"/>
    </source>
</evidence>
<dbReference type="GeneID" id="19170442"/>
<name>W9YJS7_9EURO</name>
<evidence type="ECO:0000256" key="4">
    <source>
        <dbReference type="ARBA" id="ARBA00023136"/>
    </source>
</evidence>
<dbReference type="InterPro" id="IPR035952">
    <property type="entry name" value="Rhomboid-like_sf"/>
</dbReference>
<keyword evidence="4 6" id="KW-0472">Membrane</keyword>
<sequence length="286" mass="31636">MVTTSGFSNAPVSRFLILGCICTSILSSVLGIKHLLPIKPWPHLWPYLQFSRLLTFQTAYTSSTELLFSVALLYQFRVLERLWGSRKYASFIVVSFWLHVLLVPALSLVLKTATLGVYNYVPSGLTAVVFAALSVWGDEIPRLYRYKIVTGTGTTSTSAGSDATQAHQVPGIVLSDKSTTYVLAAQLALSQFPYQLMPAAVGWVVGSAWMGELLPGKLNRWRVPSWMVGETSKRKQRGQYEGLRRRLEEEGSSADGMRNVSDNVHAGQDDGRRGFGRQIMGYFTGS</sequence>
<evidence type="ECO:0000256" key="1">
    <source>
        <dbReference type="ARBA" id="ARBA00004141"/>
    </source>
</evidence>
<feature type="region of interest" description="Disordered" evidence="5">
    <location>
        <begin position="237"/>
        <end position="272"/>
    </location>
</feature>
<evidence type="ECO:0000256" key="6">
    <source>
        <dbReference type="SAM" id="Phobius"/>
    </source>
</evidence>
<proteinExistence type="predicted"/>
<dbReference type="STRING" id="1182542.W9YJS7"/>
<dbReference type="AlphaFoldDB" id="W9YJS7"/>
<dbReference type="eggNOG" id="KOG4463">
    <property type="taxonomic scope" value="Eukaryota"/>
</dbReference>
<evidence type="ECO:0000256" key="3">
    <source>
        <dbReference type="ARBA" id="ARBA00022989"/>
    </source>
</evidence>
<dbReference type="GO" id="GO:0004252">
    <property type="term" value="F:serine-type endopeptidase activity"/>
    <property type="evidence" value="ECO:0007669"/>
    <property type="project" value="TreeGrafter"/>
</dbReference>
<dbReference type="GO" id="GO:0016020">
    <property type="term" value="C:membrane"/>
    <property type="evidence" value="ECO:0007669"/>
    <property type="project" value="UniProtKB-SubCell"/>
</dbReference>
<keyword evidence="2 6" id="KW-0812">Transmembrane</keyword>
<dbReference type="RefSeq" id="XP_007734642.1">
    <property type="nucleotide sequence ID" value="XM_007736452.1"/>
</dbReference>
<keyword evidence="8" id="KW-1185">Reference proteome</keyword>
<comment type="subcellular location">
    <subcellularLocation>
        <location evidence="1">Membrane</location>
        <topology evidence="1">Multi-pass membrane protein</topology>
    </subcellularLocation>
</comment>
<dbReference type="PANTHER" id="PTHR43066">
    <property type="entry name" value="RHOMBOID-RELATED PROTEIN"/>
    <property type="match status" value="1"/>
</dbReference>
<protein>
    <recommendedName>
        <fullName evidence="9">Peptidase S54 rhomboid domain-containing protein</fullName>
    </recommendedName>
</protein>
<dbReference type="SUPFAM" id="SSF144091">
    <property type="entry name" value="Rhomboid-like"/>
    <property type="match status" value="1"/>
</dbReference>
<dbReference type="PANTHER" id="PTHR43066:SF21">
    <property type="entry name" value="UBIQUITIN-ASSOCIATED DOMAIN-CONTAINING PROTEIN 2"/>
    <property type="match status" value="1"/>
</dbReference>
<accession>W9YJS7</accession>
<feature type="transmembrane region" description="Helical" evidence="6">
    <location>
        <begin position="88"/>
        <end position="110"/>
    </location>
</feature>
<evidence type="ECO:0000256" key="2">
    <source>
        <dbReference type="ARBA" id="ARBA00022692"/>
    </source>
</evidence>
<dbReference type="OrthoDB" id="272778at2759"/>
<dbReference type="Proteomes" id="UP000019478">
    <property type="component" value="Unassembled WGS sequence"/>
</dbReference>
<gene>
    <name evidence="7" type="ORF">A1O3_06332</name>
</gene>
<dbReference type="HOGENOM" id="CLU_057574_0_0_1"/>
<reference evidence="7 8" key="1">
    <citation type="submission" date="2013-03" db="EMBL/GenBank/DDBJ databases">
        <title>The Genome Sequence of Capronia epimyces CBS 606.96.</title>
        <authorList>
            <consortium name="The Broad Institute Genomics Platform"/>
            <person name="Cuomo C."/>
            <person name="de Hoog S."/>
            <person name="Gorbushina A."/>
            <person name="Walker B."/>
            <person name="Young S.K."/>
            <person name="Zeng Q."/>
            <person name="Gargeya S."/>
            <person name="Fitzgerald M."/>
            <person name="Haas B."/>
            <person name="Abouelleil A."/>
            <person name="Allen A.W."/>
            <person name="Alvarado L."/>
            <person name="Arachchi H.M."/>
            <person name="Berlin A.M."/>
            <person name="Chapman S.B."/>
            <person name="Gainer-Dewar J."/>
            <person name="Goldberg J."/>
            <person name="Griggs A."/>
            <person name="Gujja S."/>
            <person name="Hansen M."/>
            <person name="Howarth C."/>
            <person name="Imamovic A."/>
            <person name="Ireland A."/>
            <person name="Larimer J."/>
            <person name="McCowan C."/>
            <person name="Murphy C."/>
            <person name="Pearson M."/>
            <person name="Poon T.W."/>
            <person name="Priest M."/>
            <person name="Roberts A."/>
            <person name="Saif S."/>
            <person name="Shea T."/>
            <person name="Sisk P."/>
            <person name="Sykes S."/>
            <person name="Wortman J."/>
            <person name="Nusbaum C."/>
            <person name="Birren B."/>
        </authorList>
    </citation>
    <scope>NUCLEOTIDE SEQUENCE [LARGE SCALE GENOMIC DNA]</scope>
    <source>
        <strain evidence="7 8">CBS 606.96</strain>
    </source>
</reference>
<evidence type="ECO:0000313" key="7">
    <source>
        <dbReference type="EMBL" id="EXJ82519.1"/>
    </source>
</evidence>
<feature type="transmembrane region" description="Helical" evidence="6">
    <location>
        <begin position="55"/>
        <end position="76"/>
    </location>
</feature>
<feature type="transmembrane region" description="Helical" evidence="6">
    <location>
        <begin position="116"/>
        <end position="137"/>
    </location>
</feature>
<keyword evidence="3 6" id="KW-1133">Transmembrane helix</keyword>
<dbReference type="EMBL" id="AMGY01000005">
    <property type="protein sequence ID" value="EXJ82519.1"/>
    <property type="molecule type" value="Genomic_DNA"/>
</dbReference>